<dbReference type="AlphaFoldDB" id="A0A562IGZ4"/>
<dbReference type="EMBL" id="VLKE01000001">
    <property type="protein sequence ID" value="TWH70023.1"/>
    <property type="molecule type" value="Genomic_DNA"/>
</dbReference>
<gene>
    <name evidence="1" type="ORF">JD77_05042</name>
</gene>
<sequence length="71" mass="7296">MLAAVAAREPARVVVTLAALDRVAPALALLRERGYRADGVQLSAARLADLPGGSVRLAATNPVVVLTGEHP</sequence>
<accession>A0A562IGZ4</accession>
<dbReference type="GO" id="GO:0008168">
    <property type="term" value="F:methyltransferase activity"/>
    <property type="evidence" value="ECO:0007669"/>
    <property type="project" value="UniProtKB-KW"/>
</dbReference>
<dbReference type="Proteomes" id="UP000319825">
    <property type="component" value="Unassembled WGS sequence"/>
</dbReference>
<keyword evidence="1" id="KW-0489">Methyltransferase</keyword>
<evidence type="ECO:0000313" key="2">
    <source>
        <dbReference type="Proteomes" id="UP000319825"/>
    </source>
</evidence>
<proteinExistence type="predicted"/>
<comment type="caution">
    <text evidence="1">The sequence shown here is derived from an EMBL/GenBank/DDBJ whole genome shotgun (WGS) entry which is preliminary data.</text>
</comment>
<name>A0A562IGZ4_MICOL</name>
<dbReference type="Gene3D" id="3.40.50.150">
    <property type="entry name" value="Vaccinia Virus protein VP39"/>
    <property type="match status" value="1"/>
</dbReference>
<dbReference type="GO" id="GO:0032259">
    <property type="term" value="P:methylation"/>
    <property type="evidence" value="ECO:0007669"/>
    <property type="project" value="UniProtKB-KW"/>
</dbReference>
<keyword evidence="1" id="KW-0808">Transferase</keyword>
<dbReference type="InterPro" id="IPR029063">
    <property type="entry name" value="SAM-dependent_MTases_sf"/>
</dbReference>
<keyword evidence="2" id="KW-1185">Reference proteome</keyword>
<reference evidence="1 2" key="1">
    <citation type="submission" date="2019-07" db="EMBL/GenBank/DDBJ databases">
        <title>R&amp;d 2014.</title>
        <authorList>
            <person name="Klenk H.-P."/>
        </authorList>
    </citation>
    <scope>NUCLEOTIDE SEQUENCE [LARGE SCALE GENOMIC DNA]</scope>
    <source>
        <strain evidence="1 2">DSM 43868</strain>
    </source>
</reference>
<evidence type="ECO:0000313" key="1">
    <source>
        <dbReference type="EMBL" id="TWH70023.1"/>
    </source>
</evidence>
<organism evidence="1 2">
    <name type="scientific">Micromonospora olivasterospora</name>
    <dbReference type="NCBI Taxonomy" id="1880"/>
    <lineage>
        <taxon>Bacteria</taxon>
        <taxon>Bacillati</taxon>
        <taxon>Actinomycetota</taxon>
        <taxon>Actinomycetes</taxon>
        <taxon>Micromonosporales</taxon>
        <taxon>Micromonosporaceae</taxon>
        <taxon>Micromonospora</taxon>
    </lineage>
</organism>
<protein>
    <submittedName>
        <fullName evidence="1">Precorrin-6Y C5,15-methyltransferase (Decarboxylating)</fullName>
    </submittedName>
</protein>